<comment type="catalytic activity">
    <reaction evidence="9 10">
        <text>Release of signal peptides from bacterial membrane prolipoproteins. Hydrolyzes -Xaa-Yaa-Zaa-|-(S,diacylglyceryl)Cys-, in which Xaa is hydrophobic (preferably Leu), and Yaa (Ala or Ser) and Zaa (Gly or Ala) have small, neutral side chains.</text>
        <dbReference type="EC" id="3.4.23.36"/>
    </reaction>
</comment>
<accession>A0A1H8SCA3</accession>
<sequence length="178" mass="18892">MPNAMKRLSAKQATVAFTVIVAVWLILDRITKVAFDNGQVGHVFADNVLGLFQFILVHNTGAAWGIFSQSTFALGIFSVIISVVVIMWFASVARKGQVALLEVISLALVASGGLGNAIDRLAYGYVVDFINCTFIDFPVFNVADIGVTVGIALLMISLFLSVFASDEASTAVDAGKGE</sequence>
<comment type="pathway">
    <text evidence="9">Protein modification; lipoprotein biosynthesis (signal peptide cleavage).</text>
</comment>
<evidence type="ECO:0000256" key="10">
    <source>
        <dbReference type="RuleBase" id="RU000594"/>
    </source>
</evidence>
<keyword evidence="3 9" id="KW-0645">Protease</keyword>
<comment type="similarity">
    <text evidence="1 9 11">Belongs to the peptidase A8 family.</text>
</comment>
<evidence type="ECO:0000256" key="6">
    <source>
        <dbReference type="ARBA" id="ARBA00022801"/>
    </source>
</evidence>
<dbReference type="EMBL" id="FOEC01000006">
    <property type="protein sequence ID" value="SEO76679.1"/>
    <property type="molecule type" value="Genomic_DNA"/>
</dbReference>
<feature type="transmembrane region" description="Helical" evidence="9">
    <location>
        <begin position="43"/>
        <end position="66"/>
    </location>
</feature>
<comment type="function">
    <text evidence="9 10">This protein specifically catalyzes the removal of signal peptides from prolipoproteins.</text>
</comment>
<keyword evidence="8 9" id="KW-0472">Membrane</keyword>
<keyword evidence="2 9" id="KW-1003">Cell membrane</keyword>
<dbReference type="OrthoDB" id="4308908at2"/>
<evidence type="ECO:0000256" key="2">
    <source>
        <dbReference type="ARBA" id="ARBA00022475"/>
    </source>
</evidence>
<keyword evidence="7 9" id="KW-1133">Transmembrane helix</keyword>
<feature type="transmembrane region" description="Helical" evidence="9">
    <location>
        <begin position="98"/>
        <end position="118"/>
    </location>
</feature>
<protein>
    <recommendedName>
        <fullName evidence="9">Lipoprotein signal peptidase</fullName>
        <ecNumber evidence="9">3.4.23.36</ecNumber>
    </recommendedName>
    <alternativeName>
        <fullName evidence="9">Prolipoprotein signal peptidase</fullName>
    </alternativeName>
    <alternativeName>
        <fullName evidence="9">Signal peptidase II</fullName>
        <shortName evidence="9">SPase II</shortName>
    </alternativeName>
</protein>
<feature type="active site" evidence="9">
    <location>
        <position position="144"/>
    </location>
</feature>
<dbReference type="PANTHER" id="PTHR33695:SF1">
    <property type="entry name" value="LIPOPROTEIN SIGNAL PEPTIDASE"/>
    <property type="match status" value="1"/>
</dbReference>
<evidence type="ECO:0000256" key="7">
    <source>
        <dbReference type="ARBA" id="ARBA00022989"/>
    </source>
</evidence>
<dbReference type="GO" id="GO:0006508">
    <property type="term" value="P:proteolysis"/>
    <property type="evidence" value="ECO:0007669"/>
    <property type="project" value="UniProtKB-KW"/>
</dbReference>
<comment type="subcellular location">
    <subcellularLocation>
        <location evidence="9">Cell membrane</location>
        <topology evidence="9">Multi-pass membrane protein</topology>
    </subcellularLocation>
</comment>
<evidence type="ECO:0000313" key="13">
    <source>
        <dbReference type="Proteomes" id="UP000182975"/>
    </source>
</evidence>
<dbReference type="PANTHER" id="PTHR33695">
    <property type="entry name" value="LIPOPROTEIN SIGNAL PEPTIDASE"/>
    <property type="match status" value="1"/>
</dbReference>
<evidence type="ECO:0000256" key="8">
    <source>
        <dbReference type="ARBA" id="ARBA00023136"/>
    </source>
</evidence>
<dbReference type="NCBIfam" id="TIGR00077">
    <property type="entry name" value="lspA"/>
    <property type="match status" value="1"/>
</dbReference>
<evidence type="ECO:0000256" key="3">
    <source>
        <dbReference type="ARBA" id="ARBA00022670"/>
    </source>
</evidence>
<dbReference type="GO" id="GO:0004190">
    <property type="term" value="F:aspartic-type endopeptidase activity"/>
    <property type="evidence" value="ECO:0007669"/>
    <property type="project" value="UniProtKB-UniRule"/>
</dbReference>
<dbReference type="AlphaFoldDB" id="A0A1H8SCA3"/>
<dbReference type="InterPro" id="IPR001872">
    <property type="entry name" value="Peptidase_A8"/>
</dbReference>
<evidence type="ECO:0000256" key="5">
    <source>
        <dbReference type="ARBA" id="ARBA00022750"/>
    </source>
</evidence>
<keyword evidence="6 9" id="KW-0378">Hydrolase</keyword>
<keyword evidence="4 9" id="KW-0812">Transmembrane</keyword>
<evidence type="ECO:0000256" key="9">
    <source>
        <dbReference type="HAMAP-Rule" id="MF_00161"/>
    </source>
</evidence>
<feature type="transmembrane region" description="Helical" evidence="9">
    <location>
        <begin position="12"/>
        <end position="31"/>
    </location>
</feature>
<dbReference type="PRINTS" id="PR00781">
    <property type="entry name" value="LIPOSIGPTASE"/>
</dbReference>
<organism evidence="12 13">
    <name type="scientific">Denitrobacterium detoxificans</name>
    <dbReference type="NCBI Taxonomy" id="79604"/>
    <lineage>
        <taxon>Bacteria</taxon>
        <taxon>Bacillati</taxon>
        <taxon>Actinomycetota</taxon>
        <taxon>Coriobacteriia</taxon>
        <taxon>Eggerthellales</taxon>
        <taxon>Eggerthellaceae</taxon>
        <taxon>Denitrobacterium</taxon>
    </lineage>
</organism>
<dbReference type="PROSITE" id="PS00855">
    <property type="entry name" value="SPASE_II"/>
    <property type="match status" value="1"/>
</dbReference>
<evidence type="ECO:0000256" key="4">
    <source>
        <dbReference type="ARBA" id="ARBA00022692"/>
    </source>
</evidence>
<dbReference type="Pfam" id="PF01252">
    <property type="entry name" value="Peptidase_A8"/>
    <property type="match status" value="1"/>
</dbReference>
<name>A0A1H8SCA3_9ACTN</name>
<dbReference type="GO" id="GO:0005886">
    <property type="term" value="C:plasma membrane"/>
    <property type="evidence" value="ECO:0007669"/>
    <property type="project" value="UniProtKB-SubCell"/>
</dbReference>
<keyword evidence="13" id="KW-1185">Reference proteome</keyword>
<evidence type="ECO:0000313" key="12">
    <source>
        <dbReference type="EMBL" id="SEO76679.1"/>
    </source>
</evidence>
<evidence type="ECO:0000256" key="1">
    <source>
        <dbReference type="ARBA" id="ARBA00006139"/>
    </source>
</evidence>
<gene>
    <name evidence="9" type="primary">lspA</name>
    <name evidence="12" type="ORF">SAMN02910314_01126</name>
</gene>
<feature type="transmembrane region" description="Helical" evidence="9">
    <location>
        <begin position="72"/>
        <end position="91"/>
    </location>
</feature>
<feature type="active site" evidence="9">
    <location>
        <position position="128"/>
    </location>
</feature>
<dbReference type="Proteomes" id="UP000182975">
    <property type="component" value="Unassembled WGS sequence"/>
</dbReference>
<dbReference type="RefSeq" id="WP_143117352.1">
    <property type="nucleotide sequence ID" value="NZ_CP011402.1"/>
</dbReference>
<dbReference type="STRING" id="79604.AAY81_06295"/>
<dbReference type="UniPathway" id="UPA00665"/>
<dbReference type="HAMAP" id="MF_00161">
    <property type="entry name" value="LspA"/>
    <property type="match status" value="1"/>
</dbReference>
<reference evidence="13" key="1">
    <citation type="submission" date="2016-10" db="EMBL/GenBank/DDBJ databases">
        <authorList>
            <person name="Varghese N."/>
        </authorList>
    </citation>
    <scope>NUCLEOTIDE SEQUENCE [LARGE SCALE GENOMIC DNA]</scope>
    <source>
        <strain evidence="13">DSM 21843</strain>
    </source>
</reference>
<proteinExistence type="inferred from homology"/>
<evidence type="ECO:0000256" key="11">
    <source>
        <dbReference type="RuleBase" id="RU004181"/>
    </source>
</evidence>
<feature type="transmembrane region" description="Helical" evidence="9">
    <location>
        <begin position="138"/>
        <end position="160"/>
    </location>
</feature>
<keyword evidence="5 9" id="KW-0064">Aspartyl protease</keyword>
<dbReference type="EC" id="3.4.23.36" evidence="9"/>